<organism evidence="2 3">
    <name type="scientific">Photobacterium aquimaris</name>
    <dbReference type="NCBI Taxonomy" id="512643"/>
    <lineage>
        <taxon>Bacteria</taxon>
        <taxon>Pseudomonadati</taxon>
        <taxon>Pseudomonadota</taxon>
        <taxon>Gammaproteobacteria</taxon>
        <taxon>Vibrionales</taxon>
        <taxon>Vibrionaceae</taxon>
        <taxon>Photobacterium</taxon>
    </lineage>
</organism>
<dbReference type="PANTHER" id="PTHR43737:SF1">
    <property type="entry name" value="DUF1501 DOMAIN-CONTAINING PROTEIN"/>
    <property type="match status" value="1"/>
</dbReference>
<protein>
    <recommendedName>
        <fullName evidence="4">DUF1501 domain-containing protein</fullName>
    </recommendedName>
</protein>
<dbReference type="InterPro" id="IPR006311">
    <property type="entry name" value="TAT_signal"/>
</dbReference>
<dbReference type="RefSeq" id="WP_235011126.1">
    <property type="nucleotide sequence ID" value="NZ_FYAH01000002.1"/>
</dbReference>
<sequence length="439" mass="48330">MTITLSRRRFLQSTAALSAATLSTPSLALPQKNTVDGHKALVVIFLHGGNDAYNMIVPTSIDAYADYHAARPKLCLTETEIIPLPIATDNHIALGIHHKMSALAELFNNGEATALINSGQLLAPTTASAIATNQVALPQFLMAHNMQQNLWQTGSNGHNNPLGWAGRMMDMLNLRSELSPLIGLNGDKRLLRSQSLGQTVVSDQGVTKYAEWKDEVKLDQYFAHFTERGYDNIYSRHFAKVMQQSVSENDALKQVLAAHPATAVYPETKLGKQLSMVARLIDARQTLSQQRQVFFVGLGGFDTHVNQKTVHDELYTEISEAMAAFNQDMHAQNVHQQVTTITMSDFGRRIQANESGTDHGWGGHQLVMGGAVQGGQAYGQWPNLAPGSEDDFNHGRIIPSMAADQVNASLCRWFGLNDQQILTLFPHLTQFNSPYVPFI</sequence>
<dbReference type="Pfam" id="PF07394">
    <property type="entry name" value="DUF1501"/>
    <property type="match status" value="1"/>
</dbReference>
<accession>A0A1Y6KWW2</accession>
<dbReference type="PANTHER" id="PTHR43737">
    <property type="entry name" value="BLL7424 PROTEIN"/>
    <property type="match status" value="1"/>
</dbReference>
<feature type="chain" id="PRO_5012531769" description="DUF1501 domain-containing protein" evidence="1">
    <location>
        <begin position="29"/>
        <end position="439"/>
    </location>
</feature>
<keyword evidence="3" id="KW-1185">Reference proteome</keyword>
<evidence type="ECO:0000256" key="1">
    <source>
        <dbReference type="SAM" id="SignalP"/>
    </source>
</evidence>
<feature type="signal peptide" evidence="1">
    <location>
        <begin position="1"/>
        <end position="28"/>
    </location>
</feature>
<evidence type="ECO:0000313" key="2">
    <source>
        <dbReference type="EMBL" id="SMY15836.1"/>
    </source>
</evidence>
<dbReference type="AlphaFoldDB" id="A0A1Y6KWW2"/>
<evidence type="ECO:0008006" key="4">
    <source>
        <dbReference type="Google" id="ProtNLM"/>
    </source>
</evidence>
<proteinExistence type="predicted"/>
<dbReference type="EMBL" id="FYAH01000002">
    <property type="protein sequence ID" value="SMY15836.1"/>
    <property type="molecule type" value="Genomic_DNA"/>
</dbReference>
<gene>
    <name evidence="2" type="ORF">PAQU9191_01067</name>
</gene>
<name>A0A1Y6KWW2_9GAMM</name>
<dbReference type="Proteomes" id="UP000196485">
    <property type="component" value="Unassembled WGS sequence"/>
</dbReference>
<keyword evidence="1" id="KW-0732">Signal</keyword>
<evidence type="ECO:0000313" key="3">
    <source>
        <dbReference type="Proteomes" id="UP000196485"/>
    </source>
</evidence>
<dbReference type="PROSITE" id="PS51318">
    <property type="entry name" value="TAT"/>
    <property type="match status" value="1"/>
</dbReference>
<reference evidence="3" key="1">
    <citation type="submission" date="2017-06" db="EMBL/GenBank/DDBJ databases">
        <authorList>
            <person name="Rodrigo-Torres L."/>
            <person name="Arahal R. D."/>
            <person name="Lucena T."/>
        </authorList>
    </citation>
    <scope>NUCLEOTIDE SEQUENCE [LARGE SCALE GENOMIC DNA]</scope>
    <source>
        <strain evidence="3">type strain: CECT 9192</strain>
    </source>
</reference>
<dbReference type="InterPro" id="IPR010869">
    <property type="entry name" value="DUF1501"/>
</dbReference>